<dbReference type="SUPFAM" id="SSF51556">
    <property type="entry name" value="Metallo-dependent hydrolases"/>
    <property type="match status" value="1"/>
</dbReference>
<dbReference type="OrthoDB" id="9807210at2"/>
<organism evidence="3 4">
    <name type="scientific">Fluviispira sanaruensis</name>
    <dbReference type="NCBI Taxonomy" id="2493639"/>
    <lineage>
        <taxon>Bacteria</taxon>
        <taxon>Pseudomonadati</taxon>
        <taxon>Bdellovibrionota</taxon>
        <taxon>Oligoflexia</taxon>
        <taxon>Silvanigrellales</taxon>
        <taxon>Silvanigrellaceae</taxon>
        <taxon>Fluviispira</taxon>
    </lineage>
</organism>
<evidence type="ECO:0000313" key="3">
    <source>
        <dbReference type="EMBL" id="BBH51813.1"/>
    </source>
</evidence>
<dbReference type="InterPro" id="IPR032466">
    <property type="entry name" value="Metal_Hydrolase"/>
</dbReference>
<dbReference type="PANTHER" id="PTHR43794">
    <property type="entry name" value="AMINOHYDROLASE SSNA-RELATED"/>
    <property type="match status" value="1"/>
</dbReference>
<dbReference type="InterPro" id="IPR011059">
    <property type="entry name" value="Metal-dep_hydrolase_composite"/>
</dbReference>
<sequence>MLKKMLLLSSQVLLRENSEFIICPAFIEISGIHITKVKKHTLKSYQEHKEKEKKNTDHEIHDFGDRLISPSFVNCHTHIAMCFFRAILSNRCQTKNLVEDLFFKAESHLTASDVHAFARMGAYENILNGNALIWDHYYHGNSVAQACLETGISAVISPTLQDLSGPGVELCEHSFQETLAISENSQYSNAGIFSAFGPHATDSVSENLWARIRQAALAHNLPIHSHVAQSYEEVKRIYSRYKLTPIGFLHKLKIFDENINSLLVHGIYLNKSDFKKIDAQNCALVFCPFSQMIFQFPANILEWEKHDTQWFIGTDCVASNDSMNVQKELRFVGGFPSLNNTFCKYTNILNKKFGKENNLFIKNRMRTKILEDKFSNTNFLLKKVLNGPGNFHPRFQAGSIENNTLANITVWETNHPCFWPPSDLLRSLSMGDTTGAIHNMCINGTWHGKNGEFTQSILESHKYKESLKEANERLRLLIKKI</sequence>
<reference evidence="3 4" key="1">
    <citation type="submission" date="2018-12" db="EMBL/GenBank/DDBJ databases">
        <title>Rubrispira sanarue gen. nov., sp., nov., a member of the order Silvanigrellales, isolated from a brackish lake in Hamamatsu Japan.</title>
        <authorList>
            <person name="Maejima Y."/>
            <person name="Iino T."/>
            <person name="Muraguchi Y."/>
            <person name="Fukuda K."/>
            <person name="Nojiri H."/>
            <person name="Ohkuma M."/>
            <person name="Moriuchi R."/>
            <person name="Dohra H."/>
            <person name="Kimbara K."/>
            <person name="Shintani M."/>
        </authorList>
    </citation>
    <scope>NUCLEOTIDE SEQUENCE [LARGE SCALE GENOMIC DNA]</scope>
    <source>
        <strain evidence="3 4">RF1110005</strain>
    </source>
</reference>
<dbReference type="SUPFAM" id="SSF51338">
    <property type="entry name" value="Composite domain of metallo-dependent hydrolases"/>
    <property type="match status" value="1"/>
</dbReference>
<dbReference type="PANTHER" id="PTHR43794:SF11">
    <property type="entry name" value="AMIDOHYDROLASE-RELATED DOMAIN-CONTAINING PROTEIN"/>
    <property type="match status" value="1"/>
</dbReference>
<evidence type="ECO:0000313" key="4">
    <source>
        <dbReference type="Proteomes" id="UP000291236"/>
    </source>
</evidence>
<name>A0A4P2VG56_FLUSA</name>
<dbReference type="Pfam" id="PF01979">
    <property type="entry name" value="Amidohydro_1"/>
    <property type="match status" value="1"/>
</dbReference>
<protein>
    <recommendedName>
        <fullName evidence="2">Amidohydrolase-related domain-containing protein</fullName>
    </recommendedName>
</protein>
<evidence type="ECO:0000259" key="2">
    <source>
        <dbReference type="Pfam" id="PF01979"/>
    </source>
</evidence>
<dbReference type="EMBL" id="AP019368">
    <property type="protein sequence ID" value="BBH51813.1"/>
    <property type="molecule type" value="Genomic_DNA"/>
</dbReference>
<accession>A0A4P2VG56</accession>
<gene>
    <name evidence="3" type="ORF">JCM31447_02350</name>
</gene>
<keyword evidence="1" id="KW-0378">Hydrolase</keyword>
<dbReference type="InterPro" id="IPR006680">
    <property type="entry name" value="Amidohydro-rel"/>
</dbReference>
<keyword evidence="4" id="KW-1185">Reference proteome</keyword>
<dbReference type="Gene3D" id="2.30.40.10">
    <property type="entry name" value="Urease, subunit C, domain 1"/>
    <property type="match status" value="1"/>
</dbReference>
<dbReference type="Proteomes" id="UP000291236">
    <property type="component" value="Chromosome"/>
</dbReference>
<dbReference type="KEGG" id="sbf:JCM31447_02350"/>
<feature type="domain" description="Amidohydrolase-related" evidence="2">
    <location>
        <begin position="68"/>
        <end position="331"/>
    </location>
</feature>
<dbReference type="InterPro" id="IPR050287">
    <property type="entry name" value="MTA/SAH_deaminase"/>
</dbReference>
<dbReference type="AlphaFoldDB" id="A0A4P2VG56"/>
<dbReference type="Gene3D" id="3.20.20.140">
    <property type="entry name" value="Metal-dependent hydrolases"/>
    <property type="match status" value="1"/>
</dbReference>
<dbReference type="RefSeq" id="WP_130605703.1">
    <property type="nucleotide sequence ID" value="NZ_AP019368.1"/>
</dbReference>
<proteinExistence type="predicted"/>
<dbReference type="GO" id="GO:0016810">
    <property type="term" value="F:hydrolase activity, acting on carbon-nitrogen (but not peptide) bonds"/>
    <property type="evidence" value="ECO:0007669"/>
    <property type="project" value="InterPro"/>
</dbReference>
<evidence type="ECO:0000256" key="1">
    <source>
        <dbReference type="ARBA" id="ARBA00022801"/>
    </source>
</evidence>